<evidence type="ECO:0000313" key="5">
    <source>
        <dbReference type="Proteomes" id="UP001501353"/>
    </source>
</evidence>
<accession>A0ABP7TYG8</accession>
<gene>
    <name evidence="4" type="ORF">GCM10022212_35370</name>
</gene>
<reference evidence="5" key="1">
    <citation type="journal article" date="2019" name="Int. J. Syst. Evol. Microbiol.">
        <title>The Global Catalogue of Microorganisms (GCM) 10K type strain sequencing project: providing services to taxonomists for standard genome sequencing and annotation.</title>
        <authorList>
            <consortium name="The Broad Institute Genomics Platform"/>
            <consortium name="The Broad Institute Genome Sequencing Center for Infectious Disease"/>
            <person name="Wu L."/>
            <person name="Ma J."/>
        </authorList>
    </citation>
    <scope>NUCLEOTIDE SEQUENCE [LARGE SCALE GENOMIC DNA]</scope>
    <source>
        <strain evidence="5">JCM 16673</strain>
    </source>
</reference>
<dbReference type="CDD" id="cd06661">
    <property type="entry name" value="GGCT_like"/>
    <property type="match status" value="1"/>
</dbReference>
<dbReference type="SUPFAM" id="SSF110857">
    <property type="entry name" value="Gamma-glutamyl cyclotransferase-like"/>
    <property type="match status" value="1"/>
</dbReference>
<feature type="domain" description="Gamma-glutamylcyclotransferase AIG2-like" evidence="3">
    <location>
        <begin position="5"/>
        <end position="105"/>
    </location>
</feature>
<dbReference type="EMBL" id="BAAAZE010000014">
    <property type="protein sequence ID" value="GAA4033178.1"/>
    <property type="molecule type" value="Genomic_DNA"/>
</dbReference>
<dbReference type="PANTHER" id="PTHR31544">
    <property type="entry name" value="AIG2-LIKE PROTEIN D"/>
    <property type="match status" value="1"/>
</dbReference>
<name>A0ABP7TYG8_9BURK</name>
<organism evidence="4 5">
    <name type="scientific">Actimicrobium antarcticum</name>
    <dbReference type="NCBI Taxonomy" id="1051899"/>
    <lineage>
        <taxon>Bacteria</taxon>
        <taxon>Pseudomonadati</taxon>
        <taxon>Pseudomonadota</taxon>
        <taxon>Betaproteobacteria</taxon>
        <taxon>Burkholderiales</taxon>
        <taxon>Oxalobacteraceae</taxon>
        <taxon>Actimicrobium</taxon>
    </lineage>
</organism>
<keyword evidence="5" id="KW-1185">Reference proteome</keyword>
<keyword evidence="1" id="KW-0808">Transferase</keyword>
<comment type="caution">
    <text evidence="4">The sequence shown here is derived from an EMBL/GenBank/DDBJ whole genome shotgun (WGS) entry which is preliminary data.</text>
</comment>
<dbReference type="PANTHER" id="PTHR31544:SF2">
    <property type="entry name" value="AIG2-LIKE PROTEIN D"/>
    <property type="match status" value="1"/>
</dbReference>
<evidence type="ECO:0000313" key="4">
    <source>
        <dbReference type="EMBL" id="GAA4033178.1"/>
    </source>
</evidence>
<proteinExistence type="predicted"/>
<protein>
    <recommendedName>
        <fullName evidence="2">Putative gamma-glutamylcyclotransferase</fullName>
    </recommendedName>
</protein>
<evidence type="ECO:0000259" key="3">
    <source>
        <dbReference type="Pfam" id="PF06094"/>
    </source>
</evidence>
<evidence type="ECO:0000256" key="1">
    <source>
        <dbReference type="ARBA" id="ARBA00022679"/>
    </source>
</evidence>
<evidence type="ECO:0000256" key="2">
    <source>
        <dbReference type="ARBA" id="ARBA00030602"/>
    </source>
</evidence>
<dbReference type="Pfam" id="PF06094">
    <property type="entry name" value="GGACT"/>
    <property type="match status" value="1"/>
</dbReference>
<dbReference type="InterPro" id="IPR036568">
    <property type="entry name" value="GGCT-like_sf"/>
</dbReference>
<dbReference type="Proteomes" id="UP001501353">
    <property type="component" value="Unassembled WGS sequence"/>
</dbReference>
<sequence>MPVHVFTYGSLMFPVVWQRVVRGEYIAEPARIADYQRYAVRGDTYPGITPRPGGSVDGLVYLNVDAADLAALDHFEGDGYRRIRVAASTTSGDTIMVQTYVFRNPAALSDQPWLPQAFQLQRFLETYCRDKLGS</sequence>
<dbReference type="Gene3D" id="3.10.490.10">
    <property type="entry name" value="Gamma-glutamyl cyclotransferase-like"/>
    <property type="match status" value="1"/>
</dbReference>
<dbReference type="RefSeq" id="WP_344765402.1">
    <property type="nucleotide sequence ID" value="NZ_BAAAZE010000014.1"/>
</dbReference>
<dbReference type="InterPro" id="IPR045038">
    <property type="entry name" value="AIG2-like"/>
</dbReference>
<dbReference type="InterPro" id="IPR013024">
    <property type="entry name" value="GGCT-like"/>
</dbReference>
<dbReference type="InterPro" id="IPR009288">
    <property type="entry name" value="AIG2-like_dom"/>
</dbReference>